<dbReference type="PRINTS" id="PR00081">
    <property type="entry name" value="GDHRDH"/>
</dbReference>
<dbReference type="InterPro" id="IPR020904">
    <property type="entry name" value="Sc_DH/Rdtase_CS"/>
</dbReference>
<sequence>MNIKALAAIVTGGGSGLGQATARALAAQGAKVAVFDIDAARAEATAKEIGGVFAACDVTDEASTIAALAKARAAHGPARIAVSCAGVVTPGKVVGRKGPMPLETFARVIQVNLVGTFNVMRLAAADMAALEPLDGAERGVIVNTASIAAWDGQIGQCAYASSKGGVAALSLPAARELAPLGIRVMAVAPGYMETPMLAGMPEEVMEGLVASTLFPHRLGRPEEFAKMVLAIIDNPMLNGSAIRLDGAVRMPVQ</sequence>
<dbReference type="Gene3D" id="3.40.50.720">
    <property type="entry name" value="NAD(P)-binding Rossmann-like Domain"/>
    <property type="match status" value="1"/>
</dbReference>
<reference evidence="3 4" key="1">
    <citation type="submission" date="2017-11" db="EMBL/GenBank/DDBJ databases">
        <title>Draft genome sequence of magnetotactic bacterium Magnetospirillum kuznetsovii LBB-42.</title>
        <authorList>
            <person name="Grouzdev D.S."/>
            <person name="Rysina M.S."/>
            <person name="Baslerov R.V."/>
            <person name="Koziaeva V."/>
        </authorList>
    </citation>
    <scope>NUCLEOTIDE SEQUENCE [LARGE SCALE GENOMIC DNA]</scope>
    <source>
        <strain evidence="3 4">LBB-42</strain>
    </source>
</reference>
<dbReference type="GO" id="GO:0016491">
    <property type="term" value="F:oxidoreductase activity"/>
    <property type="evidence" value="ECO:0007669"/>
    <property type="project" value="UniProtKB-KW"/>
</dbReference>
<evidence type="ECO:0000256" key="1">
    <source>
        <dbReference type="ARBA" id="ARBA00023002"/>
    </source>
</evidence>
<dbReference type="EMBL" id="PGTO01000006">
    <property type="protein sequence ID" value="RAU22012.1"/>
    <property type="molecule type" value="Genomic_DNA"/>
</dbReference>
<dbReference type="RefSeq" id="WP_112144220.1">
    <property type="nucleotide sequence ID" value="NZ_PGTO01000006.1"/>
</dbReference>
<keyword evidence="1" id="KW-0560">Oxidoreductase</keyword>
<dbReference type="PANTHER" id="PTHR43658">
    <property type="entry name" value="SHORT-CHAIN DEHYDROGENASE/REDUCTASE"/>
    <property type="match status" value="1"/>
</dbReference>
<comment type="caution">
    <text evidence="3">The sequence shown here is derived from an EMBL/GenBank/DDBJ whole genome shotgun (WGS) entry which is preliminary data.</text>
</comment>
<proteinExistence type="inferred from homology"/>
<dbReference type="PRINTS" id="PR00080">
    <property type="entry name" value="SDRFAMILY"/>
</dbReference>
<dbReference type="SUPFAM" id="SSF51735">
    <property type="entry name" value="NAD(P)-binding Rossmann-fold domains"/>
    <property type="match status" value="1"/>
</dbReference>
<keyword evidence="4" id="KW-1185">Reference proteome</keyword>
<gene>
    <name evidence="3" type="ORF">CU669_09960</name>
</gene>
<evidence type="ECO:0000256" key="2">
    <source>
        <dbReference type="RuleBase" id="RU000363"/>
    </source>
</evidence>
<dbReference type="Pfam" id="PF00106">
    <property type="entry name" value="adh_short"/>
    <property type="match status" value="1"/>
</dbReference>
<dbReference type="InterPro" id="IPR002347">
    <property type="entry name" value="SDR_fam"/>
</dbReference>
<evidence type="ECO:0000313" key="3">
    <source>
        <dbReference type="EMBL" id="RAU22012.1"/>
    </source>
</evidence>
<dbReference type="InterPro" id="IPR036291">
    <property type="entry name" value="NAD(P)-bd_dom_sf"/>
</dbReference>
<protein>
    <submittedName>
        <fullName evidence="3">3-hydroxyacyl-CoA dehydrogenase</fullName>
    </submittedName>
</protein>
<dbReference type="PANTHER" id="PTHR43658:SF8">
    <property type="entry name" value="17-BETA-HYDROXYSTEROID DEHYDROGENASE 14-RELATED"/>
    <property type="match status" value="1"/>
</dbReference>
<dbReference type="Proteomes" id="UP000251075">
    <property type="component" value="Unassembled WGS sequence"/>
</dbReference>
<evidence type="ECO:0000313" key="4">
    <source>
        <dbReference type="Proteomes" id="UP000251075"/>
    </source>
</evidence>
<dbReference type="AlphaFoldDB" id="A0A364NY63"/>
<comment type="similarity">
    <text evidence="2">Belongs to the short-chain dehydrogenases/reductases (SDR) family.</text>
</comment>
<dbReference type="OrthoDB" id="9795647at2"/>
<organism evidence="3 4">
    <name type="scientific">Paramagnetospirillum kuznetsovii</name>
    <dbReference type="NCBI Taxonomy" id="2053833"/>
    <lineage>
        <taxon>Bacteria</taxon>
        <taxon>Pseudomonadati</taxon>
        <taxon>Pseudomonadota</taxon>
        <taxon>Alphaproteobacteria</taxon>
        <taxon>Rhodospirillales</taxon>
        <taxon>Magnetospirillaceae</taxon>
        <taxon>Paramagnetospirillum</taxon>
    </lineage>
</organism>
<dbReference type="PROSITE" id="PS00061">
    <property type="entry name" value="ADH_SHORT"/>
    <property type="match status" value="1"/>
</dbReference>
<name>A0A364NY63_9PROT</name>
<accession>A0A364NY63</accession>